<dbReference type="Proteomes" id="UP000030121">
    <property type="component" value="Unassembled WGS sequence"/>
</dbReference>
<proteinExistence type="predicted"/>
<organism evidence="1 2">
    <name type="scientific">Flavobacterium suncheonense GH29-5 = DSM 17707</name>
    <dbReference type="NCBI Taxonomy" id="1121899"/>
    <lineage>
        <taxon>Bacteria</taxon>
        <taxon>Pseudomonadati</taxon>
        <taxon>Bacteroidota</taxon>
        <taxon>Flavobacteriia</taxon>
        <taxon>Flavobacteriales</taxon>
        <taxon>Flavobacteriaceae</taxon>
        <taxon>Flavobacterium</taxon>
    </lineage>
</organism>
<sequence>MYIQIEANSQNYNLIRSLVLNEKNGVALSLLAKYKKPEDIKLIKSFFNKKGYQASFLSAVENFPDDSFYGFVLKYVNIQKKKNEYDSSPEWIYICKTLAMYPTLETSKLFEKMLEEKDEHTKDILSKSIYLAITKNPNPIFDNIKVKIKLNDDEIEEIKMLSELYN</sequence>
<gene>
    <name evidence="1" type="ORF">Q764_01765</name>
</gene>
<name>A0A0A2MFD7_9FLAO</name>
<dbReference type="RefSeq" id="WP_026980202.1">
    <property type="nucleotide sequence ID" value="NZ_AUCZ01000007.1"/>
</dbReference>
<dbReference type="STRING" id="1121899.GCA_000430025_01755"/>
<evidence type="ECO:0000313" key="1">
    <source>
        <dbReference type="EMBL" id="KGO90301.1"/>
    </source>
</evidence>
<protein>
    <submittedName>
        <fullName evidence="1">Uncharacterized protein</fullName>
    </submittedName>
</protein>
<evidence type="ECO:0000313" key="2">
    <source>
        <dbReference type="Proteomes" id="UP000030121"/>
    </source>
</evidence>
<dbReference type="eggNOG" id="ENOG50310RX">
    <property type="taxonomic scope" value="Bacteria"/>
</dbReference>
<reference evidence="1 2" key="1">
    <citation type="submission" date="2013-09" db="EMBL/GenBank/DDBJ databases">
        <authorList>
            <person name="Zeng Z."/>
            <person name="Chen C."/>
        </authorList>
    </citation>
    <scope>NUCLEOTIDE SEQUENCE [LARGE SCALE GENOMIC DNA]</scope>
    <source>
        <strain evidence="1 2">GH29-5</strain>
    </source>
</reference>
<dbReference type="OrthoDB" id="834588at2"/>
<dbReference type="AlphaFoldDB" id="A0A0A2MFD7"/>
<keyword evidence="2" id="KW-1185">Reference proteome</keyword>
<accession>A0A0A2MFD7</accession>
<dbReference type="EMBL" id="JRLW01000002">
    <property type="protein sequence ID" value="KGO90301.1"/>
    <property type="molecule type" value="Genomic_DNA"/>
</dbReference>
<comment type="caution">
    <text evidence="1">The sequence shown here is derived from an EMBL/GenBank/DDBJ whole genome shotgun (WGS) entry which is preliminary data.</text>
</comment>